<organism evidence="12 13">
    <name type="scientific">Marinobacter profundi</name>
    <dbReference type="NCBI Taxonomy" id="2666256"/>
    <lineage>
        <taxon>Bacteria</taxon>
        <taxon>Pseudomonadati</taxon>
        <taxon>Pseudomonadota</taxon>
        <taxon>Gammaproteobacteria</taxon>
        <taxon>Pseudomonadales</taxon>
        <taxon>Marinobacteraceae</taxon>
        <taxon>Marinobacter</taxon>
    </lineage>
</organism>
<keyword evidence="5 10" id="KW-0067">ATP-binding</keyword>
<dbReference type="InterPro" id="IPR014729">
    <property type="entry name" value="Rossmann-like_a/b/a_fold"/>
</dbReference>
<dbReference type="SUPFAM" id="SSF52374">
    <property type="entry name" value="Nucleotidylyl transferase"/>
    <property type="match status" value="1"/>
</dbReference>
<feature type="binding site" evidence="10">
    <location>
        <position position="229"/>
    </location>
    <ligand>
        <name>ATP</name>
        <dbReference type="ChEBI" id="CHEBI:30616"/>
    </ligand>
</feature>
<dbReference type="InterPro" id="IPR002307">
    <property type="entry name" value="Tyr-tRNA-ligase"/>
</dbReference>
<gene>
    <name evidence="10" type="primary">tyrS</name>
    <name evidence="12" type="ORF">CLH61_13225</name>
</gene>
<dbReference type="Proteomes" id="UP000231409">
    <property type="component" value="Unassembled WGS sequence"/>
</dbReference>
<comment type="subunit">
    <text evidence="1 10">Homodimer.</text>
</comment>
<dbReference type="Pfam" id="PF00579">
    <property type="entry name" value="tRNA-synt_1b"/>
    <property type="match status" value="1"/>
</dbReference>
<evidence type="ECO:0000256" key="2">
    <source>
        <dbReference type="ARBA" id="ARBA00022490"/>
    </source>
</evidence>
<dbReference type="Gene3D" id="3.10.290.10">
    <property type="entry name" value="RNA-binding S4 domain"/>
    <property type="match status" value="1"/>
</dbReference>
<keyword evidence="13" id="KW-1185">Reference proteome</keyword>
<evidence type="ECO:0000256" key="10">
    <source>
        <dbReference type="HAMAP-Rule" id="MF_02007"/>
    </source>
</evidence>
<comment type="function">
    <text evidence="10">Catalyzes the attachment of tyrosine to tRNA(Tyr) in a two-step reaction: tyrosine is first activated by ATP to form Tyr-AMP and then transferred to the acceptor end of tRNA(Tyr).</text>
</comment>
<evidence type="ECO:0000256" key="11">
    <source>
        <dbReference type="PROSITE-ProRule" id="PRU00182"/>
    </source>
</evidence>
<evidence type="ECO:0000256" key="3">
    <source>
        <dbReference type="ARBA" id="ARBA00022598"/>
    </source>
</evidence>
<dbReference type="Gene3D" id="1.10.240.10">
    <property type="entry name" value="Tyrosyl-Transfer RNA Synthetase"/>
    <property type="match status" value="1"/>
</dbReference>
<sequence>MASIEEALAIIKRGVDELLPEDELVEKLRQGRPLRIKAGFDPTAPDLHLGHTVLINKLRQFQDLGHEVIFLIGDFTGMIGDPTGKSATRPPLTEEQVAQNAVSYKEQVFKILDREKTRVVFNSEWMGKMTAADMIKLAGQYTVARMLERDDFTKRYRSEQSIAIHEFLYPLVQGYDSVALEADVELGGTDQKFNLLMGRILQKHYGQSPQAILTMPILEGLDGVQKMSKSLGNYVGVNDAPGEMFTKLLSVPDELLWRYFELLSFRPMAEVDEFRQAVAGGANPQDYKRLLAEEIITRFHGEDAAATAHKSAGNRVALGEIPENVPTVEVSAEGQGELPIAAVLRLAGLVKNGAAARDVLGRGAVFIDGVQLEGERHFKVGDEAVVQAGKKKIARVVVTD</sequence>
<evidence type="ECO:0000313" key="12">
    <source>
        <dbReference type="EMBL" id="PHQ14714.1"/>
    </source>
</evidence>
<dbReference type="InterPro" id="IPR024108">
    <property type="entry name" value="Tyr-tRNA-ligase_bac_2"/>
</dbReference>
<evidence type="ECO:0000256" key="5">
    <source>
        <dbReference type="ARBA" id="ARBA00022840"/>
    </source>
</evidence>
<dbReference type="PANTHER" id="PTHR11766">
    <property type="entry name" value="TYROSYL-TRNA SYNTHETASE"/>
    <property type="match status" value="1"/>
</dbReference>
<keyword evidence="6 11" id="KW-0694">RNA-binding</keyword>
<comment type="caution">
    <text evidence="12">The sequence shown here is derived from an EMBL/GenBank/DDBJ whole genome shotgun (WGS) entry which is preliminary data.</text>
</comment>
<dbReference type="AlphaFoldDB" id="A0A2G1UJP7"/>
<keyword evidence="8 10" id="KW-0030">Aminoacyl-tRNA synthetase</keyword>
<dbReference type="GO" id="GO:0003723">
    <property type="term" value="F:RNA binding"/>
    <property type="evidence" value="ECO:0007669"/>
    <property type="project" value="UniProtKB-KW"/>
</dbReference>
<evidence type="ECO:0000256" key="9">
    <source>
        <dbReference type="ARBA" id="ARBA00048248"/>
    </source>
</evidence>
<dbReference type="HAMAP" id="MF_02007">
    <property type="entry name" value="Tyr_tRNA_synth_type2"/>
    <property type="match status" value="1"/>
</dbReference>
<evidence type="ECO:0000256" key="7">
    <source>
        <dbReference type="ARBA" id="ARBA00022917"/>
    </source>
</evidence>
<evidence type="ECO:0000256" key="6">
    <source>
        <dbReference type="ARBA" id="ARBA00022884"/>
    </source>
</evidence>
<protein>
    <recommendedName>
        <fullName evidence="10">Tyrosine--tRNA ligase</fullName>
        <ecNumber evidence="10">6.1.1.1</ecNumber>
    </recommendedName>
    <alternativeName>
        <fullName evidence="10">Tyrosyl-tRNA synthetase</fullName>
        <shortName evidence="10">TyrRS</shortName>
    </alternativeName>
</protein>
<dbReference type="NCBIfam" id="TIGR00234">
    <property type="entry name" value="tyrS"/>
    <property type="match status" value="1"/>
</dbReference>
<reference evidence="12 13" key="1">
    <citation type="submission" date="2017-09" db="EMBL/GenBank/DDBJ databases">
        <title>The draft genome sequences of Marinobacter sp. PWS21.</title>
        <authorList>
            <person name="Cao J."/>
        </authorList>
    </citation>
    <scope>NUCLEOTIDE SEQUENCE [LARGE SCALE GENOMIC DNA]</scope>
    <source>
        <strain evidence="12 13">PWS21</strain>
    </source>
</reference>
<evidence type="ECO:0000256" key="1">
    <source>
        <dbReference type="ARBA" id="ARBA00011738"/>
    </source>
</evidence>
<dbReference type="GO" id="GO:0006437">
    <property type="term" value="P:tyrosyl-tRNA aminoacylation"/>
    <property type="evidence" value="ECO:0007669"/>
    <property type="project" value="UniProtKB-UniRule"/>
</dbReference>
<keyword evidence="2 10" id="KW-0963">Cytoplasm</keyword>
<dbReference type="PRINTS" id="PR01040">
    <property type="entry name" value="TRNASYNTHTYR"/>
</dbReference>
<dbReference type="GO" id="GO:0005524">
    <property type="term" value="F:ATP binding"/>
    <property type="evidence" value="ECO:0007669"/>
    <property type="project" value="UniProtKB-UniRule"/>
</dbReference>
<dbReference type="PROSITE" id="PS00178">
    <property type="entry name" value="AA_TRNA_LIGASE_I"/>
    <property type="match status" value="1"/>
</dbReference>
<accession>A0A2G1UJP7</accession>
<comment type="similarity">
    <text evidence="10">Belongs to the class-I aminoacyl-tRNA synthetase family. TyrS type 2 subfamily.</text>
</comment>
<feature type="short sequence motif" description="'HIGH' region" evidence="10">
    <location>
        <begin position="42"/>
        <end position="51"/>
    </location>
</feature>
<dbReference type="InterPro" id="IPR036986">
    <property type="entry name" value="S4_RNA-bd_sf"/>
</dbReference>
<dbReference type="FunFam" id="3.40.50.620:FF:000061">
    <property type="entry name" value="Tyrosine--tRNA ligase"/>
    <property type="match status" value="1"/>
</dbReference>
<comment type="catalytic activity">
    <reaction evidence="9 10">
        <text>tRNA(Tyr) + L-tyrosine + ATP = L-tyrosyl-tRNA(Tyr) + AMP + diphosphate + H(+)</text>
        <dbReference type="Rhea" id="RHEA:10220"/>
        <dbReference type="Rhea" id="RHEA-COMP:9706"/>
        <dbReference type="Rhea" id="RHEA-COMP:9707"/>
        <dbReference type="ChEBI" id="CHEBI:15378"/>
        <dbReference type="ChEBI" id="CHEBI:30616"/>
        <dbReference type="ChEBI" id="CHEBI:33019"/>
        <dbReference type="ChEBI" id="CHEBI:58315"/>
        <dbReference type="ChEBI" id="CHEBI:78442"/>
        <dbReference type="ChEBI" id="CHEBI:78536"/>
        <dbReference type="ChEBI" id="CHEBI:456215"/>
        <dbReference type="EC" id="6.1.1.1"/>
    </reaction>
</comment>
<feature type="short sequence motif" description="'KMSKS' region" evidence="10">
    <location>
        <begin position="226"/>
        <end position="230"/>
    </location>
</feature>
<dbReference type="PANTHER" id="PTHR11766:SF1">
    <property type="entry name" value="TYROSINE--TRNA LIGASE"/>
    <property type="match status" value="1"/>
</dbReference>
<dbReference type="PROSITE" id="PS50889">
    <property type="entry name" value="S4"/>
    <property type="match status" value="1"/>
</dbReference>
<comment type="subcellular location">
    <subcellularLocation>
        <location evidence="10">Cytoplasm</location>
    </subcellularLocation>
</comment>
<dbReference type="EC" id="6.1.1.1" evidence="10"/>
<keyword evidence="4 10" id="KW-0547">Nucleotide-binding</keyword>
<keyword evidence="7 10" id="KW-0648">Protein biosynthesis</keyword>
<dbReference type="InterPro" id="IPR001412">
    <property type="entry name" value="aa-tRNA-synth_I_CS"/>
</dbReference>
<dbReference type="GO" id="GO:0005829">
    <property type="term" value="C:cytosol"/>
    <property type="evidence" value="ECO:0007669"/>
    <property type="project" value="TreeGrafter"/>
</dbReference>
<name>A0A2G1UJP7_9GAMM</name>
<evidence type="ECO:0000256" key="8">
    <source>
        <dbReference type="ARBA" id="ARBA00023146"/>
    </source>
</evidence>
<keyword evidence="3 10" id="KW-0436">Ligase</keyword>
<dbReference type="EMBL" id="NTFH01000009">
    <property type="protein sequence ID" value="PHQ14714.1"/>
    <property type="molecule type" value="Genomic_DNA"/>
</dbReference>
<proteinExistence type="inferred from homology"/>
<dbReference type="GO" id="GO:0004831">
    <property type="term" value="F:tyrosine-tRNA ligase activity"/>
    <property type="evidence" value="ECO:0007669"/>
    <property type="project" value="UniProtKB-UniRule"/>
</dbReference>
<evidence type="ECO:0000313" key="13">
    <source>
        <dbReference type="Proteomes" id="UP000231409"/>
    </source>
</evidence>
<dbReference type="RefSeq" id="WP_099615217.1">
    <property type="nucleotide sequence ID" value="NZ_KZ319372.1"/>
</dbReference>
<dbReference type="CDD" id="cd00805">
    <property type="entry name" value="TyrRS_core"/>
    <property type="match status" value="1"/>
</dbReference>
<dbReference type="Gene3D" id="3.40.50.620">
    <property type="entry name" value="HUPs"/>
    <property type="match status" value="1"/>
</dbReference>
<dbReference type="InterPro" id="IPR024088">
    <property type="entry name" value="Tyr-tRNA-ligase_bac-type"/>
</dbReference>
<evidence type="ECO:0000256" key="4">
    <source>
        <dbReference type="ARBA" id="ARBA00022741"/>
    </source>
</evidence>
<dbReference type="SUPFAM" id="SSF55174">
    <property type="entry name" value="Alpha-L RNA-binding motif"/>
    <property type="match status" value="1"/>
</dbReference>
<dbReference type="InterPro" id="IPR002305">
    <property type="entry name" value="aa-tRNA-synth_Ic"/>
</dbReference>